<comment type="caution">
    <text evidence="1">The sequence shown here is derived from an EMBL/GenBank/DDBJ whole genome shotgun (WGS) entry which is preliminary data.</text>
</comment>
<accession>A0A0M0C2S1</accession>
<evidence type="ECO:0000313" key="1">
    <source>
        <dbReference type="EMBL" id="KON34681.1"/>
    </source>
</evidence>
<gene>
    <name evidence="1" type="ORF">AC477_00100</name>
</gene>
<proteinExistence type="predicted"/>
<dbReference type="AlphaFoldDB" id="A0A0M0C2S1"/>
<sequence length="73" mass="8755">MKIVNILNTANDEQKFEWDRWEVSEFSVHHDMRGSLCVDNIINPPIKRAVYAPGTWFYIEYEEYDAEEKETKN</sequence>
<protein>
    <submittedName>
        <fullName evidence="1">Uncharacterized protein</fullName>
    </submittedName>
</protein>
<reference evidence="1 2" key="1">
    <citation type="submission" date="2015-06" db="EMBL/GenBank/DDBJ databases">
        <title>New insights into the roles of widespread benthic archaea in carbon and nitrogen cycling.</title>
        <authorList>
            <person name="Lazar C.S."/>
            <person name="Baker B.J."/>
            <person name="Seitz K.W."/>
            <person name="Hyde A.S."/>
            <person name="Dick G.J."/>
            <person name="Hinrichs K.-U."/>
            <person name="Teske A.P."/>
        </authorList>
    </citation>
    <scope>NUCLEOTIDE SEQUENCE [LARGE SCALE GENOMIC DNA]</scope>
    <source>
        <strain evidence="1">SG8-32-1</strain>
    </source>
</reference>
<dbReference type="EMBL" id="LFWU01000001">
    <property type="protein sequence ID" value="KON34681.1"/>
    <property type="molecule type" value="Genomic_DNA"/>
</dbReference>
<dbReference type="Proteomes" id="UP000037237">
    <property type="component" value="Unassembled WGS sequence"/>
</dbReference>
<name>A0A0M0C2S1_9ARCH</name>
<organism evidence="1 2">
    <name type="scientific">miscellaneous Crenarchaeota group-1 archaeon SG8-32-1</name>
    <dbReference type="NCBI Taxonomy" id="1685124"/>
    <lineage>
        <taxon>Archaea</taxon>
        <taxon>Candidatus Bathyarchaeota</taxon>
        <taxon>MCG-1</taxon>
    </lineage>
</organism>
<evidence type="ECO:0000313" key="2">
    <source>
        <dbReference type="Proteomes" id="UP000037237"/>
    </source>
</evidence>